<comment type="similarity">
    <text evidence="2 8">Belongs to the MreD family.</text>
</comment>
<keyword evidence="7 8" id="KW-0472">Membrane</keyword>
<dbReference type="OrthoDB" id="6647425at2"/>
<evidence type="ECO:0000256" key="6">
    <source>
        <dbReference type="ARBA" id="ARBA00022989"/>
    </source>
</evidence>
<comment type="subcellular location">
    <subcellularLocation>
        <location evidence="8">Cell inner membrane</location>
    </subcellularLocation>
    <subcellularLocation>
        <location evidence="1">Cell membrane</location>
        <topology evidence="1">Multi-pass membrane protein</topology>
    </subcellularLocation>
</comment>
<comment type="function">
    <text evidence="8">Involved in formation of the rod shape of the cell. May also contribute to regulation of formation of penicillin-binding proteins.</text>
</comment>
<dbReference type="GO" id="GO:0008360">
    <property type="term" value="P:regulation of cell shape"/>
    <property type="evidence" value="ECO:0007669"/>
    <property type="project" value="UniProtKB-UniRule"/>
</dbReference>
<proteinExistence type="inferred from homology"/>
<comment type="caution">
    <text evidence="10">The sequence shown here is derived from an EMBL/GenBank/DDBJ whole genome shotgun (WGS) entry which is preliminary data.</text>
</comment>
<dbReference type="PANTHER" id="PTHR37484:SF1">
    <property type="entry name" value="ROD SHAPE-DETERMINING PROTEIN MRED"/>
    <property type="match status" value="1"/>
</dbReference>
<evidence type="ECO:0000256" key="1">
    <source>
        <dbReference type="ARBA" id="ARBA00004651"/>
    </source>
</evidence>
<evidence type="ECO:0000313" key="10">
    <source>
        <dbReference type="EMBL" id="GGI91546.1"/>
    </source>
</evidence>
<feature type="transmembrane region" description="Helical" evidence="9">
    <location>
        <begin position="33"/>
        <end position="57"/>
    </location>
</feature>
<reference evidence="10" key="1">
    <citation type="journal article" date="2014" name="Int. J. Syst. Evol. Microbiol.">
        <title>Complete genome sequence of Corynebacterium casei LMG S-19264T (=DSM 44701T), isolated from a smear-ripened cheese.</title>
        <authorList>
            <consortium name="US DOE Joint Genome Institute (JGI-PGF)"/>
            <person name="Walter F."/>
            <person name="Albersmeier A."/>
            <person name="Kalinowski J."/>
            <person name="Ruckert C."/>
        </authorList>
    </citation>
    <scope>NUCLEOTIDE SEQUENCE</scope>
    <source>
        <strain evidence="10">JCM 13919</strain>
    </source>
</reference>
<protein>
    <recommendedName>
        <fullName evidence="8">Rod shape-determining protein MreD</fullName>
    </recommendedName>
</protein>
<evidence type="ECO:0000256" key="2">
    <source>
        <dbReference type="ARBA" id="ARBA00007776"/>
    </source>
</evidence>
<organism evidence="10 11">
    <name type="scientific">Legionella impletisoli</name>
    <dbReference type="NCBI Taxonomy" id="343510"/>
    <lineage>
        <taxon>Bacteria</taxon>
        <taxon>Pseudomonadati</taxon>
        <taxon>Pseudomonadota</taxon>
        <taxon>Gammaproteobacteria</taxon>
        <taxon>Legionellales</taxon>
        <taxon>Legionellaceae</taxon>
        <taxon>Legionella</taxon>
    </lineage>
</organism>
<keyword evidence="5 8" id="KW-0133">Cell shape</keyword>
<keyword evidence="11" id="KW-1185">Reference proteome</keyword>
<dbReference type="InterPro" id="IPR007227">
    <property type="entry name" value="Cell_shape_determining_MreD"/>
</dbReference>
<evidence type="ECO:0000256" key="7">
    <source>
        <dbReference type="ARBA" id="ARBA00023136"/>
    </source>
</evidence>
<dbReference type="Pfam" id="PF04093">
    <property type="entry name" value="MreD"/>
    <property type="match status" value="1"/>
</dbReference>
<feature type="transmembrane region" description="Helical" evidence="9">
    <location>
        <begin position="63"/>
        <end position="83"/>
    </location>
</feature>
<accession>A0A917JZN5</accession>
<dbReference type="Proteomes" id="UP000630149">
    <property type="component" value="Unassembled WGS sequence"/>
</dbReference>
<dbReference type="PANTHER" id="PTHR37484">
    <property type="entry name" value="ROD SHAPE-DETERMINING PROTEIN MRED"/>
    <property type="match status" value="1"/>
</dbReference>
<evidence type="ECO:0000256" key="4">
    <source>
        <dbReference type="ARBA" id="ARBA00022692"/>
    </source>
</evidence>
<evidence type="ECO:0000256" key="3">
    <source>
        <dbReference type="ARBA" id="ARBA00022475"/>
    </source>
</evidence>
<dbReference type="GO" id="GO:0005886">
    <property type="term" value="C:plasma membrane"/>
    <property type="evidence" value="ECO:0007669"/>
    <property type="project" value="UniProtKB-SubCell"/>
</dbReference>
<keyword evidence="3 8" id="KW-1003">Cell membrane</keyword>
<reference evidence="10" key="2">
    <citation type="submission" date="2020-09" db="EMBL/GenBank/DDBJ databases">
        <authorList>
            <person name="Sun Q."/>
            <person name="Ohkuma M."/>
        </authorList>
    </citation>
    <scope>NUCLEOTIDE SEQUENCE</scope>
    <source>
        <strain evidence="10">JCM 13919</strain>
    </source>
</reference>
<dbReference type="InterPro" id="IPR026034">
    <property type="entry name" value="MreD_proteobac"/>
</dbReference>
<evidence type="ECO:0000256" key="8">
    <source>
        <dbReference type="PIRNR" id="PIRNR018472"/>
    </source>
</evidence>
<keyword evidence="8" id="KW-0997">Cell inner membrane</keyword>
<evidence type="ECO:0000256" key="9">
    <source>
        <dbReference type="SAM" id="Phobius"/>
    </source>
</evidence>
<evidence type="ECO:0000256" key="5">
    <source>
        <dbReference type="ARBA" id="ARBA00022960"/>
    </source>
</evidence>
<feature type="transmembrane region" description="Helical" evidence="9">
    <location>
        <begin position="6"/>
        <end position="26"/>
    </location>
</feature>
<feature type="transmembrane region" description="Helical" evidence="9">
    <location>
        <begin position="122"/>
        <end position="143"/>
    </location>
</feature>
<sequence length="157" mass="17844">MKSNVRLIWAIFIVLALSILPMPEWLSAFRPPWVLLLILYIQFCIPVYFNVGLIFVLGLCLDVLLGSVIGEHIFALLLTAWLASGFSRRFTFFPIGQQMLLIMILAMIYQSILLLTNAFLGYAYLSLTVLCSSLLSLMLWPWIRILADGSFHKVSKT</sequence>
<dbReference type="PIRSF" id="PIRSF018472">
    <property type="entry name" value="MreD_proteobac"/>
    <property type="match status" value="1"/>
</dbReference>
<name>A0A917JZN5_9GAMM</name>
<keyword evidence="6 9" id="KW-1133">Transmembrane helix</keyword>
<feature type="transmembrane region" description="Helical" evidence="9">
    <location>
        <begin position="95"/>
        <end position="116"/>
    </location>
</feature>
<evidence type="ECO:0000313" key="11">
    <source>
        <dbReference type="Proteomes" id="UP000630149"/>
    </source>
</evidence>
<dbReference type="RefSeq" id="WP_131777314.1">
    <property type="nucleotide sequence ID" value="NZ_BMOB01000011.1"/>
</dbReference>
<gene>
    <name evidence="10" type="primary">mreD</name>
    <name evidence="10" type="ORF">GCM10007966_20230</name>
</gene>
<dbReference type="NCBIfam" id="TIGR03426">
    <property type="entry name" value="shape_MreD"/>
    <property type="match status" value="1"/>
</dbReference>
<keyword evidence="4 9" id="KW-0812">Transmembrane</keyword>
<dbReference type="EMBL" id="BMOB01000011">
    <property type="protein sequence ID" value="GGI91546.1"/>
    <property type="molecule type" value="Genomic_DNA"/>
</dbReference>
<dbReference type="AlphaFoldDB" id="A0A917JZN5"/>